<name>A0A645ELU9_9ZZZZ</name>
<dbReference type="PRINTS" id="PR00081">
    <property type="entry name" value="GDHRDH"/>
</dbReference>
<evidence type="ECO:0000256" key="2">
    <source>
        <dbReference type="ARBA" id="ARBA00023002"/>
    </source>
</evidence>
<dbReference type="FunFam" id="3.40.50.720:FF:000047">
    <property type="entry name" value="NADP-dependent L-serine/L-allo-threonine dehydrogenase"/>
    <property type="match status" value="1"/>
</dbReference>
<dbReference type="InterPro" id="IPR002347">
    <property type="entry name" value="SDR_fam"/>
</dbReference>
<dbReference type="Pfam" id="PF00106">
    <property type="entry name" value="adh_short"/>
    <property type="match status" value="1"/>
</dbReference>
<reference evidence="3" key="1">
    <citation type="submission" date="2019-08" db="EMBL/GenBank/DDBJ databases">
        <authorList>
            <person name="Kucharzyk K."/>
            <person name="Murdoch R.W."/>
            <person name="Higgins S."/>
            <person name="Loffler F."/>
        </authorList>
    </citation>
    <scope>NUCLEOTIDE SEQUENCE</scope>
</reference>
<dbReference type="EMBL" id="VSSQ01047508">
    <property type="protein sequence ID" value="MPN01513.1"/>
    <property type="molecule type" value="Genomic_DNA"/>
</dbReference>
<dbReference type="GO" id="GO:0016616">
    <property type="term" value="F:oxidoreductase activity, acting on the CH-OH group of donors, NAD or NADP as acceptor"/>
    <property type="evidence" value="ECO:0007669"/>
    <property type="project" value="UniProtKB-ARBA"/>
</dbReference>
<dbReference type="SUPFAM" id="SSF51735">
    <property type="entry name" value="NAD(P)-binding Rossmann-fold domains"/>
    <property type="match status" value="1"/>
</dbReference>
<proteinExistence type="inferred from homology"/>
<gene>
    <name evidence="3" type="ORF">SDC9_148722</name>
</gene>
<evidence type="ECO:0000256" key="1">
    <source>
        <dbReference type="ARBA" id="ARBA00006484"/>
    </source>
</evidence>
<comment type="caution">
    <text evidence="3">The sequence shown here is derived from an EMBL/GenBank/DDBJ whole genome shotgun (WGS) entry which is preliminary data.</text>
</comment>
<protein>
    <submittedName>
        <fullName evidence="3">Putative oxidoreductase</fullName>
        <ecNumber evidence="3">1.-.-.-</ecNumber>
    </submittedName>
</protein>
<dbReference type="EC" id="1.-.-.-" evidence="3"/>
<dbReference type="AlphaFoldDB" id="A0A645ELU9"/>
<dbReference type="InterPro" id="IPR036291">
    <property type="entry name" value="NAD(P)-bd_dom_sf"/>
</dbReference>
<sequence length="247" mass="26641">MSSMKEKVIILSGASSGIGEATTRRLAREGAKLVIGARREDRLKQLADSLPGAEISYQSADVTKPEDMEALAKTALDKYGRIDVIYNNAGVMPTANLSEIRRDEWRQMLDINIMGVLNGIAAVLPIMKKQKSGHIITTDSVAGHVVYPGSAVYCGTKFAVRAIMEGLRQEERENNIRSTIISPGLVNTELYKTISDAQAGETLRKASEIPGIGLTPEQIADAVAYAVGTPDTVAVSEIMIRPTNQIV</sequence>
<comment type="similarity">
    <text evidence="1">Belongs to the short-chain dehydrogenases/reductases (SDR) family.</text>
</comment>
<keyword evidence="2 3" id="KW-0560">Oxidoreductase</keyword>
<dbReference type="CDD" id="cd05233">
    <property type="entry name" value="SDR_c"/>
    <property type="match status" value="1"/>
</dbReference>
<evidence type="ECO:0000313" key="3">
    <source>
        <dbReference type="EMBL" id="MPN01513.1"/>
    </source>
</evidence>
<dbReference type="PROSITE" id="PS00061">
    <property type="entry name" value="ADH_SHORT"/>
    <property type="match status" value="1"/>
</dbReference>
<dbReference type="Gene3D" id="3.40.50.720">
    <property type="entry name" value="NAD(P)-binding Rossmann-like Domain"/>
    <property type="match status" value="1"/>
</dbReference>
<dbReference type="InterPro" id="IPR020904">
    <property type="entry name" value="Sc_DH/Rdtase_CS"/>
</dbReference>
<accession>A0A645ELU9</accession>
<dbReference type="PRINTS" id="PR00080">
    <property type="entry name" value="SDRFAMILY"/>
</dbReference>
<dbReference type="PANTHER" id="PTHR43115:SF4">
    <property type="entry name" value="DEHYDROGENASE_REDUCTASE SDR FAMILY MEMBER 11"/>
    <property type="match status" value="1"/>
</dbReference>
<organism evidence="3">
    <name type="scientific">bioreactor metagenome</name>
    <dbReference type="NCBI Taxonomy" id="1076179"/>
    <lineage>
        <taxon>unclassified sequences</taxon>
        <taxon>metagenomes</taxon>
        <taxon>ecological metagenomes</taxon>
    </lineage>
</organism>
<dbReference type="PANTHER" id="PTHR43115">
    <property type="entry name" value="DEHYDROGENASE/REDUCTASE SDR FAMILY MEMBER 11"/>
    <property type="match status" value="1"/>
</dbReference>